<reference evidence="1 2" key="1">
    <citation type="submission" date="2019-03" db="EMBL/GenBank/DDBJ databases">
        <title>Single cell metagenomics reveals metabolic interactions within the superorganism composed of flagellate Streblomastix strix and complex community of Bacteroidetes bacteria on its surface.</title>
        <authorList>
            <person name="Treitli S.C."/>
            <person name="Kolisko M."/>
            <person name="Husnik F."/>
            <person name="Keeling P."/>
            <person name="Hampl V."/>
        </authorList>
    </citation>
    <scope>NUCLEOTIDE SEQUENCE [LARGE SCALE GENOMIC DNA]</scope>
    <source>
        <strain evidence="1">ST1C</strain>
    </source>
</reference>
<dbReference type="Proteomes" id="UP000324800">
    <property type="component" value="Unassembled WGS sequence"/>
</dbReference>
<organism evidence="1 2">
    <name type="scientific">Streblomastix strix</name>
    <dbReference type="NCBI Taxonomy" id="222440"/>
    <lineage>
        <taxon>Eukaryota</taxon>
        <taxon>Metamonada</taxon>
        <taxon>Preaxostyla</taxon>
        <taxon>Oxymonadida</taxon>
        <taxon>Streblomastigidae</taxon>
        <taxon>Streblomastix</taxon>
    </lineage>
</organism>
<feature type="non-terminal residue" evidence="1">
    <location>
        <position position="1"/>
    </location>
</feature>
<sequence>IVLIPQPARNTELLSYLKNQIPLEIIVLVKVFIPVIDCSFPVVTNIVFFAGVNVFPSIVKSVIAFPPPVAAPRVAITLLISGGSVSYSRSEIYVWDEVNAKGEDDVFLLLKADKTQLIDSYRKSETYARNEVLTKTETKTPLNNKNETAVSYSKSEIYASDDVQTKDEDDTLLLAKVGKKQLIDSYSKSETYARDEVFPKTETNNLLNDKANQSITYTKTENDQLISQIDTGDVDFSNYNINTKTKTEELLDEKTNSDFVAANFLISINLANYVISDTSWTITANKPFNKNCRFISSIDGMSTVTGSSFIKSGADNIVILLGAGGTKPIAEFCGSVDDMNYVKKIGYATQSIQKQLNKY</sequence>
<proteinExistence type="predicted"/>
<protein>
    <submittedName>
        <fullName evidence="1">Uncharacterized protein</fullName>
    </submittedName>
</protein>
<evidence type="ECO:0000313" key="1">
    <source>
        <dbReference type="EMBL" id="KAA6385873.1"/>
    </source>
</evidence>
<gene>
    <name evidence="1" type="ORF">EZS28_018602</name>
</gene>
<comment type="caution">
    <text evidence="1">The sequence shown here is derived from an EMBL/GenBank/DDBJ whole genome shotgun (WGS) entry which is preliminary data.</text>
</comment>
<dbReference type="AlphaFoldDB" id="A0A5J4VU77"/>
<evidence type="ECO:0000313" key="2">
    <source>
        <dbReference type="Proteomes" id="UP000324800"/>
    </source>
</evidence>
<accession>A0A5J4VU77</accession>
<name>A0A5J4VU77_9EUKA</name>
<dbReference type="EMBL" id="SNRW01005063">
    <property type="protein sequence ID" value="KAA6385873.1"/>
    <property type="molecule type" value="Genomic_DNA"/>
</dbReference>